<dbReference type="AlphaFoldDB" id="A0A1X2GFN4"/>
<dbReference type="PANTHER" id="PTHR31639:SF256">
    <property type="entry name" value="OS07G0242900 PROTEIN"/>
    <property type="match status" value="1"/>
</dbReference>
<dbReference type="EMBL" id="MCGT01000017">
    <property type="protein sequence ID" value="ORX52718.1"/>
    <property type="molecule type" value="Genomic_DNA"/>
</dbReference>
<protein>
    <recommendedName>
        <fullName evidence="1">F-box domain-containing protein</fullName>
    </recommendedName>
</protein>
<accession>A0A1X2GFN4</accession>
<keyword evidence="3" id="KW-1185">Reference proteome</keyword>
<organism evidence="2 3">
    <name type="scientific">Hesseltinella vesiculosa</name>
    <dbReference type="NCBI Taxonomy" id="101127"/>
    <lineage>
        <taxon>Eukaryota</taxon>
        <taxon>Fungi</taxon>
        <taxon>Fungi incertae sedis</taxon>
        <taxon>Mucoromycota</taxon>
        <taxon>Mucoromycotina</taxon>
        <taxon>Mucoromycetes</taxon>
        <taxon>Mucorales</taxon>
        <taxon>Cunninghamellaceae</taxon>
        <taxon>Hesseltinella</taxon>
    </lineage>
</organism>
<dbReference type="SUPFAM" id="SSF52047">
    <property type="entry name" value="RNI-like"/>
    <property type="match status" value="2"/>
</dbReference>
<gene>
    <name evidence="2" type="ORF">DM01DRAFT_1408052</name>
</gene>
<name>A0A1X2GFN4_9FUNG</name>
<dbReference type="PANTHER" id="PTHR31639">
    <property type="entry name" value="F-BOX PROTEIN-LIKE"/>
    <property type="match status" value="1"/>
</dbReference>
<dbReference type="PROSITE" id="PS50181">
    <property type="entry name" value="FBOX"/>
    <property type="match status" value="2"/>
</dbReference>
<feature type="domain" description="F-box" evidence="1">
    <location>
        <begin position="1"/>
        <end position="42"/>
    </location>
</feature>
<proteinExistence type="predicted"/>
<dbReference type="SUPFAM" id="SSF81383">
    <property type="entry name" value="F-box domain"/>
    <property type="match status" value="2"/>
</dbReference>
<dbReference type="CDD" id="cd09917">
    <property type="entry name" value="F-box_SF"/>
    <property type="match status" value="1"/>
</dbReference>
<feature type="domain" description="F-box" evidence="1">
    <location>
        <begin position="545"/>
        <end position="596"/>
    </location>
</feature>
<dbReference type="Pfam" id="PF12937">
    <property type="entry name" value="F-box-like"/>
    <property type="match status" value="1"/>
</dbReference>
<sequence>MPLPQELVEDILRILTLRDLMVTSLVSQAWSQSSRKYLYQTVYIHGNRQRHNFLATLETLTLSNRQYIREVYLNAAPLEKGRFRMMDDLAIISELCPFLETFAIVRLDHPLLEYTTGTTQVQGFPVSGFVDYRFKIGLRPYSRMRRIGTLLKDEEFQLHTSMFHQLTLATLSEDQLTTQMRQSLGTHPPDTQLFPALQVLDLTCAPNGSNLDVIALAWLQSHCPQLRQLSIQNLRLRDYDMQTPVPVHCSVKSLVLKDVFVNNRNWLSVLASIYPGLHSLSLGLDITSPLLAMFWVDEEDLPQLERAFEIGMMSEIVHWIESCESLTTLSITSLGETSMISQILAELFFLAKAGEWTCRLKHFYLDNGSENQAMYIKTLLEAHALFEHVETLSLSMFSLRYEQGTCVPEDVSWTDFSCELSPMFPPCNLAPDALKNITSLCLHHGENQVKTSLGQLLSACPKLQSLVLSGIAIQHIPCQNHISNLPTEKFNLTELVLDQCTVGRGDRLFSFLEHQLPRISSLTLTQTYFFTFEDLFLDLDVVLHHLQVMGLPPEIIQQILQHLSPQQLFVTALVSRSWSQLSLLSIYGTVHIYSKRQRKRFMGRLDSLPLTYCHAIQAVYLDIMIYDDLAFQPLDYSHHSDIEDDAIAIADKCPHLQTIALVSINNPCPLTASTEFYAHGIPLCTEFNPNYGVDLPFCPFARHIGLFLGTEALLQHRPAFHQLTSVSFTNGQTLHLGALLSVKTLELVRVEISNENWLPLLSSIYPSLTSISISLIVSPCDVNSAVEAELYKTDGRGYQLRINQQIIDWIAGYTGLISLNLGDVNVGNRSVIAEIVEGLIAMAGQGAWNCALQHFSLDGLSYQQRTWVNELLKSRPFQQLNTLHIWLFSVYHRLSRVASENAKGCTCILSTVFPQRGFAPDVLAHLTSLCLTQGHCSVDISLNRLLKLCTNLKSLEIKSGVLVHDVCPRHFLSPDTSKYNLKNLFLDDCEIMDAGFLFSLIQHQLPQLSRLSLTRLRLHLVDKDPVLSLDIALQYLCVALVTMDAILCTCLWLHEESFEKVTRYVADFDDDDASRSTSKNLPYNAGHQLHVRCAFAERVHFLQTQ</sequence>
<reference evidence="2 3" key="1">
    <citation type="submission" date="2016-07" db="EMBL/GenBank/DDBJ databases">
        <title>Pervasive Adenine N6-methylation of Active Genes in Fungi.</title>
        <authorList>
            <consortium name="DOE Joint Genome Institute"/>
            <person name="Mondo S.J."/>
            <person name="Dannebaum R.O."/>
            <person name="Kuo R.C."/>
            <person name="Labutti K."/>
            <person name="Haridas S."/>
            <person name="Kuo A."/>
            <person name="Salamov A."/>
            <person name="Ahrendt S.R."/>
            <person name="Lipzen A."/>
            <person name="Sullivan W."/>
            <person name="Andreopoulos W.B."/>
            <person name="Clum A."/>
            <person name="Lindquist E."/>
            <person name="Daum C."/>
            <person name="Ramamoorthy G.K."/>
            <person name="Gryganskyi A."/>
            <person name="Culley D."/>
            <person name="Magnuson J.K."/>
            <person name="James T.Y."/>
            <person name="O'Malley M.A."/>
            <person name="Stajich J.E."/>
            <person name="Spatafora J.W."/>
            <person name="Visel A."/>
            <person name="Grigoriev I.V."/>
        </authorList>
    </citation>
    <scope>NUCLEOTIDE SEQUENCE [LARGE SCALE GENOMIC DNA]</scope>
    <source>
        <strain evidence="2 3">NRRL 3301</strain>
    </source>
</reference>
<comment type="caution">
    <text evidence="2">The sequence shown here is derived from an EMBL/GenBank/DDBJ whole genome shotgun (WGS) entry which is preliminary data.</text>
</comment>
<evidence type="ECO:0000313" key="3">
    <source>
        <dbReference type="Proteomes" id="UP000242146"/>
    </source>
</evidence>
<dbReference type="Proteomes" id="UP000242146">
    <property type="component" value="Unassembled WGS sequence"/>
</dbReference>
<dbReference type="Gene3D" id="3.80.10.10">
    <property type="entry name" value="Ribonuclease Inhibitor"/>
    <property type="match status" value="3"/>
</dbReference>
<dbReference type="InterPro" id="IPR036047">
    <property type="entry name" value="F-box-like_dom_sf"/>
</dbReference>
<dbReference type="InterPro" id="IPR001810">
    <property type="entry name" value="F-box_dom"/>
</dbReference>
<evidence type="ECO:0000313" key="2">
    <source>
        <dbReference type="EMBL" id="ORX52718.1"/>
    </source>
</evidence>
<dbReference type="InterPro" id="IPR032675">
    <property type="entry name" value="LRR_dom_sf"/>
</dbReference>
<dbReference type="SMART" id="SM00256">
    <property type="entry name" value="FBOX"/>
    <property type="match status" value="2"/>
</dbReference>
<dbReference type="Gene3D" id="1.20.1280.50">
    <property type="match status" value="1"/>
</dbReference>
<evidence type="ECO:0000259" key="1">
    <source>
        <dbReference type="PROSITE" id="PS50181"/>
    </source>
</evidence>
<dbReference type="Pfam" id="PF00646">
    <property type="entry name" value="F-box"/>
    <property type="match status" value="1"/>
</dbReference>